<accession>A0A319E0V1</accession>
<evidence type="ECO:0000256" key="4">
    <source>
        <dbReference type="ARBA" id="ARBA00023033"/>
    </source>
</evidence>
<feature type="transmembrane region" description="Helical" evidence="7">
    <location>
        <begin position="107"/>
        <end position="125"/>
    </location>
</feature>
<organism evidence="8 9">
    <name type="scientific">Aspergillus sclerotiicarbonarius (strain CBS 121057 / IBT 28362)</name>
    <dbReference type="NCBI Taxonomy" id="1448318"/>
    <lineage>
        <taxon>Eukaryota</taxon>
        <taxon>Fungi</taxon>
        <taxon>Dikarya</taxon>
        <taxon>Ascomycota</taxon>
        <taxon>Pezizomycotina</taxon>
        <taxon>Eurotiomycetes</taxon>
        <taxon>Eurotiomycetidae</taxon>
        <taxon>Eurotiales</taxon>
        <taxon>Aspergillaceae</taxon>
        <taxon>Aspergillus</taxon>
        <taxon>Aspergillus subgen. Circumdati</taxon>
    </lineage>
</organism>
<dbReference type="Pfam" id="PF08592">
    <property type="entry name" value="Anthrone_oxy"/>
    <property type="match status" value="1"/>
</dbReference>
<proteinExistence type="inferred from homology"/>
<reference evidence="8 9" key="1">
    <citation type="submission" date="2018-02" db="EMBL/GenBank/DDBJ databases">
        <title>The genomes of Aspergillus section Nigri reveals drivers in fungal speciation.</title>
        <authorList>
            <consortium name="DOE Joint Genome Institute"/>
            <person name="Vesth T.C."/>
            <person name="Nybo J."/>
            <person name="Theobald S."/>
            <person name="Brandl J."/>
            <person name="Frisvad J.C."/>
            <person name="Nielsen K.F."/>
            <person name="Lyhne E.K."/>
            <person name="Kogle M.E."/>
            <person name="Kuo A."/>
            <person name="Riley R."/>
            <person name="Clum A."/>
            <person name="Nolan M."/>
            <person name="Lipzen A."/>
            <person name="Salamov A."/>
            <person name="Henrissat B."/>
            <person name="Wiebenga A."/>
            <person name="De vries R.P."/>
            <person name="Grigoriev I.V."/>
            <person name="Mortensen U.H."/>
            <person name="Andersen M.R."/>
            <person name="Baker S.E."/>
        </authorList>
    </citation>
    <scope>NUCLEOTIDE SEQUENCE [LARGE SCALE GENOMIC DNA]</scope>
    <source>
        <strain evidence="8 9">CBS 121057</strain>
    </source>
</reference>
<name>A0A319E0V1_ASPSB</name>
<dbReference type="GO" id="GO:0004497">
    <property type="term" value="F:monooxygenase activity"/>
    <property type="evidence" value="ECO:0007669"/>
    <property type="project" value="UniProtKB-KW"/>
</dbReference>
<sequence length="182" mass="19242">MLTTSALPPTFCIAQAIGLSGAAWLSGTIFSLSYITIPSLLTTHATHPNSIPLSTITQQWATIYETGKNRVPPIAILTASTFLYLAWSTRENTTLAAIAPRGSSSAYMVSAALVVAIVPFTGGFMKGTNDRLMGWAEKGVGKGVEEGEEEVVGLLKKWAWLNGIRALWPLVGGVLGLVAVLP</sequence>
<dbReference type="PANTHER" id="PTHR35042">
    <property type="entry name" value="ANTHRONE OXYGENASE ENCC"/>
    <property type="match status" value="1"/>
</dbReference>
<evidence type="ECO:0000313" key="9">
    <source>
        <dbReference type="Proteomes" id="UP000248423"/>
    </source>
</evidence>
<dbReference type="VEuPathDB" id="FungiDB:BO78DRAFT_322067"/>
<evidence type="ECO:0000256" key="1">
    <source>
        <dbReference type="ARBA" id="ARBA00004141"/>
    </source>
</evidence>
<keyword evidence="4" id="KW-0560">Oxidoreductase</keyword>
<protein>
    <submittedName>
        <fullName evidence="8">DUF1772-domain-containing protein</fullName>
    </submittedName>
</protein>
<evidence type="ECO:0000256" key="2">
    <source>
        <dbReference type="ARBA" id="ARBA00022692"/>
    </source>
</evidence>
<feature type="transmembrane region" description="Helical" evidence="7">
    <location>
        <begin position="12"/>
        <end position="37"/>
    </location>
</feature>
<keyword evidence="9" id="KW-1185">Reference proteome</keyword>
<dbReference type="InterPro" id="IPR013901">
    <property type="entry name" value="Anthrone_oxy"/>
</dbReference>
<comment type="similarity">
    <text evidence="6">Belongs to the anthrone oxygenase family.</text>
</comment>
<keyword evidence="3 7" id="KW-1133">Transmembrane helix</keyword>
<keyword evidence="4" id="KW-0503">Monooxygenase</keyword>
<dbReference type="PANTHER" id="PTHR35042:SF1">
    <property type="entry name" value="DUF1772-DOMAIN-CONTAINING PROTEIN"/>
    <property type="match status" value="1"/>
</dbReference>
<evidence type="ECO:0000256" key="3">
    <source>
        <dbReference type="ARBA" id="ARBA00022989"/>
    </source>
</evidence>
<evidence type="ECO:0000256" key="6">
    <source>
        <dbReference type="ARBA" id="ARBA00034313"/>
    </source>
</evidence>
<dbReference type="Proteomes" id="UP000248423">
    <property type="component" value="Unassembled WGS sequence"/>
</dbReference>
<comment type="subcellular location">
    <subcellularLocation>
        <location evidence="1">Membrane</location>
        <topology evidence="1">Multi-pass membrane protein</topology>
    </subcellularLocation>
</comment>
<dbReference type="AlphaFoldDB" id="A0A319E0V1"/>
<evidence type="ECO:0000313" key="8">
    <source>
        <dbReference type="EMBL" id="PYI03696.1"/>
    </source>
</evidence>
<feature type="transmembrane region" description="Helical" evidence="7">
    <location>
        <begin position="158"/>
        <end position="181"/>
    </location>
</feature>
<gene>
    <name evidence="8" type="ORF">BO78DRAFT_322067</name>
</gene>
<dbReference type="OrthoDB" id="5954308at2759"/>
<dbReference type="GO" id="GO:0016020">
    <property type="term" value="C:membrane"/>
    <property type="evidence" value="ECO:0007669"/>
    <property type="project" value="UniProtKB-SubCell"/>
</dbReference>
<keyword evidence="5 7" id="KW-0472">Membrane</keyword>
<evidence type="ECO:0000256" key="5">
    <source>
        <dbReference type="ARBA" id="ARBA00023136"/>
    </source>
</evidence>
<dbReference type="EMBL" id="KZ826377">
    <property type="protein sequence ID" value="PYI03696.1"/>
    <property type="molecule type" value="Genomic_DNA"/>
</dbReference>
<evidence type="ECO:0000256" key="7">
    <source>
        <dbReference type="SAM" id="Phobius"/>
    </source>
</evidence>
<keyword evidence="2 7" id="KW-0812">Transmembrane</keyword>